<evidence type="ECO:0000256" key="4">
    <source>
        <dbReference type="ARBA" id="ARBA00022989"/>
    </source>
</evidence>
<dbReference type="InterPro" id="IPR017039">
    <property type="entry name" value="Virul_fac_BrkB"/>
</dbReference>
<name>A0A8J3D261_9BACT</name>
<dbReference type="Pfam" id="PF03631">
    <property type="entry name" value="Virul_fac_BrkB"/>
    <property type="match status" value="1"/>
</dbReference>
<dbReference type="PIRSF" id="PIRSF035875">
    <property type="entry name" value="RNase_BN"/>
    <property type="match status" value="1"/>
</dbReference>
<keyword evidence="4 6" id="KW-1133">Transmembrane helix</keyword>
<keyword evidence="5 6" id="KW-0472">Membrane</keyword>
<evidence type="ECO:0000256" key="5">
    <source>
        <dbReference type="ARBA" id="ARBA00023136"/>
    </source>
</evidence>
<evidence type="ECO:0000256" key="6">
    <source>
        <dbReference type="SAM" id="Phobius"/>
    </source>
</evidence>
<dbReference type="NCBIfam" id="TIGR00765">
    <property type="entry name" value="yihY_not_rbn"/>
    <property type="match status" value="1"/>
</dbReference>
<dbReference type="EMBL" id="BMXF01000001">
    <property type="protein sequence ID" value="GHB58782.1"/>
    <property type="molecule type" value="Genomic_DNA"/>
</dbReference>
<dbReference type="RefSeq" id="WP_189563274.1">
    <property type="nucleotide sequence ID" value="NZ_BMXF01000001.1"/>
</dbReference>
<keyword evidence="2" id="KW-1003">Cell membrane</keyword>
<evidence type="ECO:0000256" key="1">
    <source>
        <dbReference type="ARBA" id="ARBA00004651"/>
    </source>
</evidence>
<evidence type="ECO:0000256" key="3">
    <source>
        <dbReference type="ARBA" id="ARBA00022692"/>
    </source>
</evidence>
<dbReference type="PANTHER" id="PTHR30213">
    <property type="entry name" value="INNER MEMBRANE PROTEIN YHJD"/>
    <property type="match status" value="1"/>
</dbReference>
<feature type="transmembrane region" description="Helical" evidence="6">
    <location>
        <begin position="264"/>
        <end position="289"/>
    </location>
</feature>
<keyword evidence="8" id="KW-1185">Reference proteome</keyword>
<reference evidence="7 8" key="1">
    <citation type="journal article" date="2014" name="Int. J. Syst. Evol. Microbiol.">
        <title>Complete genome sequence of Corynebacterium casei LMG S-19264T (=DSM 44701T), isolated from a smear-ripened cheese.</title>
        <authorList>
            <consortium name="US DOE Joint Genome Institute (JGI-PGF)"/>
            <person name="Walter F."/>
            <person name="Albersmeier A."/>
            <person name="Kalinowski J."/>
            <person name="Ruckert C."/>
        </authorList>
    </citation>
    <scope>NUCLEOTIDE SEQUENCE [LARGE SCALE GENOMIC DNA]</scope>
    <source>
        <strain evidence="7 8">KCTC 12866</strain>
    </source>
</reference>
<accession>A0A8J3D261</accession>
<gene>
    <name evidence="7" type="primary">yfkH</name>
    <name evidence="7" type="ORF">GCM10007390_10420</name>
</gene>
<comment type="caution">
    <text evidence="7">The sequence shown here is derived from an EMBL/GenBank/DDBJ whole genome shotgun (WGS) entry which is preliminary data.</text>
</comment>
<feature type="transmembrane region" description="Helical" evidence="6">
    <location>
        <begin position="115"/>
        <end position="135"/>
    </location>
</feature>
<evidence type="ECO:0000256" key="2">
    <source>
        <dbReference type="ARBA" id="ARBA00022475"/>
    </source>
</evidence>
<feature type="transmembrane region" description="Helical" evidence="6">
    <location>
        <begin position="156"/>
        <end position="177"/>
    </location>
</feature>
<organism evidence="7 8">
    <name type="scientific">Persicitalea jodogahamensis</name>
    <dbReference type="NCBI Taxonomy" id="402147"/>
    <lineage>
        <taxon>Bacteria</taxon>
        <taxon>Pseudomonadati</taxon>
        <taxon>Bacteroidota</taxon>
        <taxon>Cytophagia</taxon>
        <taxon>Cytophagales</taxon>
        <taxon>Spirosomataceae</taxon>
        <taxon>Persicitalea</taxon>
    </lineage>
</organism>
<evidence type="ECO:0008006" key="9">
    <source>
        <dbReference type="Google" id="ProtNLM"/>
    </source>
</evidence>
<dbReference type="AlphaFoldDB" id="A0A8J3D261"/>
<feature type="transmembrane region" description="Helical" evidence="6">
    <location>
        <begin position="197"/>
        <end position="220"/>
    </location>
</feature>
<keyword evidence="3 6" id="KW-0812">Transmembrane</keyword>
<dbReference type="PANTHER" id="PTHR30213:SF0">
    <property type="entry name" value="UPF0761 MEMBRANE PROTEIN YIHY"/>
    <property type="match status" value="1"/>
</dbReference>
<protein>
    <recommendedName>
        <fullName evidence="9">YihY/virulence factor BrkB family protein</fullName>
    </recommendedName>
</protein>
<feature type="transmembrane region" description="Helical" evidence="6">
    <location>
        <begin position="50"/>
        <end position="75"/>
    </location>
</feature>
<evidence type="ECO:0000313" key="7">
    <source>
        <dbReference type="EMBL" id="GHB58782.1"/>
    </source>
</evidence>
<feature type="transmembrane region" description="Helical" evidence="6">
    <location>
        <begin position="232"/>
        <end position="252"/>
    </location>
</feature>
<dbReference type="Proteomes" id="UP000598271">
    <property type="component" value="Unassembled WGS sequence"/>
</dbReference>
<proteinExistence type="predicted"/>
<comment type="subcellular location">
    <subcellularLocation>
        <location evidence="1">Cell membrane</location>
        <topology evidence="1">Multi-pass membrane protein</topology>
    </subcellularLocation>
</comment>
<evidence type="ECO:0000313" key="8">
    <source>
        <dbReference type="Proteomes" id="UP000598271"/>
    </source>
</evidence>
<sequence length="314" mass="35493">MLEKLLEHPRLQRFGHWLRGTTLFRGSVSLYDVLVNLIDKLIVYDIDQRATAVAFSLTLSAFPAIISFFTLIPYIPVDNLQPQIMDFLREIMPTSIYAEAQTTIMDIISRPRRGILSVGFILTIVTSTNGMVSLMRSFNIVYRDEDTRGFFKTRGIALMLTLLLALVIFLSVVLLIVGDHVMEILSEWQIVRDAWVIGLVNFLRYLITLAALTIGVSLIYRFAPDREVRMSFFNVGAFIASALIVLATYGFSFYLSNFGTYNKLYGSIGTMIAFMIWIYLIALLLIFGFEINASIIMARGEETEGDLSEDVGIQ</sequence>
<dbReference type="GO" id="GO:0005886">
    <property type="term" value="C:plasma membrane"/>
    <property type="evidence" value="ECO:0007669"/>
    <property type="project" value="UniProtKB-SubCell"/>
</dbReference>